<proteinExistence type="predicted"/>
<dbReference type="Proteomes" id="UP000887576">
    <property type="component" value="Unplaced"/>
</dbReference>
<name>A0AC34Q6G0_9BILA</name>
<dbReference type="WBParaSite" id="JU765_v2.g13311.t1">
    <property type="protein sequence ID" value="JU765_v2.g13311.t1"/>
    <property type="gene ID" value="JU765_v2.g13311"/>
</dbReference>
<organism evidence="1 2">
    <name type="scientific">Panagrolaimus sp. JU765</name>
    <dbReference type="NCBI Taxonomy" id="591449"/>
    <lineage>
        <taxon>Eukaryota</taxon>
        <taxon>Metazoa</taxon>
        <taxon>Ecdysozoa</taxon>
        <taxon>Nematoda</taxon>
        <taxon>Chromadorea</taxon>
        <taxon>Rhabditida</taxon>
        <taxon>Tylenchina</taxon>
        <taxon>Panagrolaimomorpha</taxon>
        <taxon>Panagrolaimoidea</taxon>
        <taxon>Panagrolaimidae</taxon>
        <taxon>Panagrolaimus</taxon>
    </lineage>
</organism>
<accession>A0AC34Q6G0</accession>
<sequence>MKWQQRYELLREELRQQWEILSDKREIDFEYPENTPLEVQELVAAEHFDASNPRYAMPFFWRNDAVPATRSWAIVVCSIEVAFALVCTLFNLLHFAIFLPRYEGSVLPAMVFMVTIFQLSIFYAFKVLFVISVIEKYPQLLRLQLLFQYVTCVFLLLNAAFTLAADFGGYNEEQIYAQRNPPLMRFVAFLSLIFIVVQLFLRLMTIPVFNFMNDYRKFNLAILNSRLRYRKKVYFTYCSLVLRTAQEEKRKQMETNKETQSSKSDNCLADPISRKSSDNGKDNKETEQELLPKPENSLCAETSRYQLTIEDETTDKQIQTSRAHKFFVRRPIVSRFKKRGIPHRIGNKNIEIRKKKTTNGIFTYHRIKLNDKVKISHQPQKMLLKQDIQYKDKSLLSKHLLIGK</sequence>
<protein>
    <submittedName>
        <fullName evidence="2">Uncharacterized protein</fullName>
    </submittedName>
</protein>
<evidence type="ECO:0000313" key="1">
    <source>
        <dbReference type="Proteomes" id="UP000887576"/>
    </source>
</evidence>
<evidence type="ECO:0000313" key="2">
    <source>
        <dbReference type="WBParaSite" id="JU765_v2.g13311.t1"/>
    </source>
</evidence>
<reference evidence="2" key="1">
    <citation type="submission" date="2022-11" db="UniProtKB">
        <authorList>
            <consortium name="WormBaseParasite"/>
        </authorList>
    </citation>
    <scope>IDENTIFICATION</scope>
</reference>